<evidence type="ECO:0000256" key="5">
    <source>
        <dbReference type="ARBA" id="ARBA00023027"/>
    </source>
</evidence>
<organism evidence="8 9">
    <name type="scientific">Ammonifex thiophilus</name>
    <dbReference type="NCBI Taxonomy" id="444093"/>
    <lineage>
        <taxon>Bacteria</taxon>
        <taxon>Bacillati</taxon>
        <taxon>Bacillota</taxon>
        <taxon>Clostridia</taxon>
        <taxon>Thermoanaerobacterales</taxon>
        <taxon>Thermoanaerobacteraceae</taxon>
        <taxon>Ammonifex</taxon>
    </lineage>
</organism>
<dbReference type="SMART" id="SM01329">
    <property type="entry name" value="Iso_dh"/>
    <property type="match status" value="1"/>
</dbReference>
<dbReference type="InterPro" id="IPR019818">
    <property type="entry name" value="IsoCit/isopropylmalate_DH_CS"/>
</dbReference>
<evidence type="ECO:0000256" key="4">
    <source>
        <dbReference type="ARBA" id="ARBA00023002"/>
    </source>
</evidence>
<proteinExistence type="predicted"/>
<dbReference type="Proteomes" id="UP000256329">
    <property type="component" value="Unassembled WGS sequence"/>
</dbReference>
<evidence type="ECO:0000313" key="9">
    <source>
        <dbReference type="Proteomes" id="UP000256329"/>
    </source>
</evidence>
<dbReference type="Pfam" id="PF00180">
    <property type="entry name" value="Iso_dh"/>
    <property type="match status" value="1"/>
</dbReference>
<dbReference type="GO" id="GO:0000287">
    <property type="term" value="F:magnesium ion binding"/>
    <property type="evidence" value="ECO:0007669"/>
    <property type="project" value="InterPro"/>
</dbReference>
<reference evidence="8 9" key="1">
    <citation type="submission" date="2018-08" db="EMBL/GenBank/DDBJ databases">
        <title>Form III RuBisCO-mediated autotrophy in Thermodesulfobium bacteria.</title>
        <authorList>
            <person name="Toshchakov S.V."/>
            <person name="Kublanov I.V."/>
            <person name="Frolov E."/>
            <person name="Bonch-Osmolovskaya E.A."/>
            <person name="Tourova T.P."/>
            <person name="Chernych N.A."/>
            <person name="Lebedinsky A.V."/>
        </authorList>
    </citation>
    <scope>NUCLEOTIDE SEQUENCE [LARGE SCALE GENOMIC DNA]</scope>
    <source>
        <strain evidence="8 9">SR</strain>
    </source>
</reference>
<name>A0A3D8P5Y3_9THEO</name>
<keyword evidence="6" id="KW-0464">Manganese</keyword>
<feature type="domain" description="Isopropylmalate dehydrogenase-like" evidence="7">
    <location>
        <begin position="4"/>
        <end position="346"/>
    </location>
</feature>
<evidence type="ECO:0000259" key="7">
    <source>
        <dbReference type="SMART" id="SM01329"/>
    </source>
</evidence>
<keyword evidence="5" id="KW-0520">NAD</keyword>
<dbReference type="PROSITE" id="PS00470">
    <property type="entry name" value="IDH_IMDH"/>
    <property type="match status" value="1"/>
</dbReference>
<dbReference type="OrthoDB" id="9806254at2"/>
<dbReference type="EC" id="1.1.1.85" evidence="8"/>
<evidence type="ECO:0000256" key="3">
    <source>
        <dbReference type="ARBA" id="ARBA00022723"/>
    </source>
</evidence>
<keyword evidence="3" id="KW-0479">Metal-binding</keyword>
<comment type="cofactor">
    <cofactor evidence="1">
        <name>Mn(2+)</name>
        <dbReference type="ChEBI" id="CHEBI:29035"/>
    </cofactor>
</comment>
<evidence type="ECO:0000256" key="2">
    <source>
        <dbReference type="ARBA" id="ARBA00001946"/>
    </source>
</evidence>
<gene>
    <name evidence="8" type="ORF">DXX99_01430</name>
</gene>
<comment type="caution">
    <text evidence="8">The sequence shown here is derived from an EMBL/GenBank/DDBJ whole genome shotgun (WGS) entry which is preliminary data.</text>
</comment>
<evidence type="ECO:0000313" key="8">
    <source>
        <dbReference type="EMBL" id="RDV84740.1"/>
    </source>
</evidence>
<dbReference type="RefSeq" id="WP_115791734.1">
    <property type="nucleotide sequence ID" value="NZ_QSLN01000001.1"/>
</dbReference>
<dbReference type="NCBIfam" id="NF002898">
    <property type="entry name" value="PRK03437.1"/>
    <property type="match status" value="1"/>
</dbReference>
<keyword evidence="4 8" id="KW-0560">Oxidoreductase</keyword>
<dbReference type="Gene3D" id="3.40.718.10">
    <property type="entry name" value="Isopropylmalate Dehydrogenase"/>
    <property type="match status" value="1"/>
</dbReference>
<dbReference type="SUPFAM" id="SSF53659">
    <property type="entry name" value="Isocitrate/Isopropylmalate dehydrogenase-like"/>
    <property type="match status" value="1"/>
</dbReference>
<comment type="cofactor">
    <cofactor evidence="2">
        <name>Mg(2+)</name>
        <dbReference type="ChEBI" id="CHEBI:18420"/>
    </cofactor>
</comment>
<dbReference type="PANTHER" id="PTHR43275:SF1">
    <property type="entry name" value="D-MALATE DEHYDROGENASE [DECARBOXYLATING]"/>
    <property type="match status" value="1"/>
</dbReference>
<dbReference type="EMBL" id="QSLN01000001">
    <property type="protein sequence ID" value="RDV84740.1"/>
    <property type="molecule type" value="Genomic_DNA"/>
</dbReference>
<dbReference type="GO" id="GO:0051287">
    <property type="term" value="F:NAD binding"/>
    <property type="evidence" value="ECO:0007669"/>
    <property type="project" value="InterPro"/>
</dbReference>
<dbReference type="GO" id="GO:0003862">
    <property type="term" value="F:3-isopropylmalate dehydrogenase activity"/>
    <property type="evidence" value="ECO:0007669"/>
    <property type="project" value="UniProtKB-EC"/>
</dbReference>
<protein>
    <submittedName>
        <fullName evidence="8">3-isopropylmalate dehydrogenase</fullName>
        <ecNumber evidence="8">1.1.1.85</ecNumber>
    </submittedName>
</protein>
<dbReference type="InterPro" id="IPR024084">
    <property type="entry name" value="IsoPropMal-DH-like_dom"/>
</dbReference>
<dbReference type="PANTHER" id="PTHR43275">
    <property type="entry name" value="D-MALATE DEHYDROGENASE [DECARBOXYLATING]"/>
    <property type="match status" value="1"/>
</dbReference>
<sequence length="353" mass="39252">MTYRIAVIPGDGTGPEQVREGLKVLEAVAQLEGFKYETVIYDFGGERYLRTGETLPDGAIEELKQFHAIYLGAIGHPDVKPGILEKGILLRLRFELDQYINLRPVKLYPGVETPLKDKGPEDIDFVVVRENTEGLYCGAGGFLRRGTRDEVALQISINTYKGVERCVRYAFEYCRKRNKKKKVTLCGKTNVLTYAFDLWERVFHAVGEEYPDITRDYAHVDAICMWMVKNPEWFDVIVTDNMFGDIITDLGAIIQGGLGIAAGGNINPQGVSMFEPIGGSAPKYAGKNQINPLAAILALAMLLEHLGEERAAARIERAVQEVCSKHLKSLAAGRMGYTTSEVGDLVVRYLDLK</sequence>
<dbReference type="AlphaFoldDB" id="A0A3D8P5Y3"/>
<keyword evidence="9" id="KW-1185">Reference proteome</keyword>
<evidence type="ECO:0000256" key="6">
    <source>
        <dbReference type="ARBA" id="ARBA00023211"/>
    </source>
</evidence>
<dbReference type="InterPro" id="IPR050501">
    <property type="entry name" value="ICDH/IPMDH"/>
</dbReference>
<evidence type="ECO:0000256" key="1">
    <source>
        <dbReference type="ARBA" id="ARBA00001936"/>
    </source>
</evidence>
<accession>A0A3D8P5Y3</accession>